<dbReference type="Proteomes" id="UP000253314">
    <property type="component" value="Unassembled WGS sequence"/>
</dbReference>
<evidence type="ECO:0000256" key="1">
    <source>
        <dbReference type="SAM" id="MobiDB-lite"/>
    </source>
</evidence>
<dbReference type="AlphaFoldDB" id="A0A366XTJ0"/>
<evidence type="ECO:0000313" key="2">
    <source>
        <dbReference type="EMBL" id="RBW68858.1"/>
    </source>
</evidence>
<accession>A0A366XTJ0</accession>
<evidence type="ECO:0008006" key="4">
    <source>
        <dbReference type="Google" id="ProtNLM"/>
    </source>
</evidence>
<dbReference type="EMBL" id="QOCW01000015">
    <property type="protein sequence ID" value="RBW68858.1"/>
    <property type="molecule type" value="Genomic_DNA"/>
</dbReference>
<dbReference type="OrthoDB" id="2697418at2"/>
<proteinExistence type="predicted"/>
<comment type="caution">
    <text evidence="2">The sequence shown here is derived from an EMBL/GenBank/DDBJ whole genome shotgun (WGS) entry which is preliminary data.</text>
</comment>
<protein>
    <recommendedName>
        <fullName evidence="4">Helix-turn-helix domain-containing protein</fullName>
    </recommendedName>
</protein>
<feature type="region of interest" description="Disordered" evidence="1">
    <location>
        <begin position="124"/>
        <end position="147"/>
    </location>
</feature>
<reference evidence="2 3" key="1">
    <citation type="submission" date="2018-07" db="EMBL/GenBank/DDBJ databases">
        <title>Lottiidibacillus patelloidae gen. nov., sp. nov., isolated from the intestinal tract of a marine limpet and the reclassification of B. taeanensis BH030017T, B. algicola KMM 3737T and B. hwajinpoensis SW-72T as genus Lottiidibacillus.</title>
        <authorList>
            <person name="Liu R."/>
            <person name="Huang Z."/>
        </authorList>
    </citation>
    <scope>NUCLEOTIDE SEQUENCE [LARGE SCALE GENOMIC DNA]</scope>
    <source>
        <strain evidence="2 3">BH030017</strain>
    </source>
</reference>
<name>A0A366XTJ0_9BACI</name>
<feature type="compositionally biased region" description="Basic and acidic residues" evidence="1">
    <location>
        <begin position="124"/>
        <end position="144"/>
    </location>
</feature>
<sequence>MKSGHIQQFTHLSEFTNLNEFNNTIKSFLQKHEQDFTKSERIAFKHLTRYSAKVPGVCNARIGKLVSACHKNGETISRSTFERMLSKAKKLGILTVHHTIRKEGGMAHNVFIFHRFDGAPSGKLTERSMTENPLEDKSQERKSPSETISFKANLKNKNHRPSHVTLEQLDYTYTPSNIPNEFIQAVKPFFRKAKDIHNLWQRVMIAYRRFQIAEPVDIYIQTIITAFKETVFRYKRGTIKTTFTQYFYGTIANLFAVEKRRETAATVLTYDWLNQ</sequence>
<gene>
    <name evidence="2" type="ORF">DS031_14055</name>
</gene>
<evidence type="ECO:0000313" key="3">
    <source>
        <dbReference type="Proteomes" id="UP000253314"/>
    </source>
</evidence>
<organism evidence="2 3">
    <name type="scientific">Bacillus taeanensis</name>
    <dbReference type="NCBI Taxonomy" id="273032"/>
    <lineage>
        <taxon>Bacteria</taxon>
        <taxon>Bacillati</taxon>
        <taxon>Bacillota</taxon>
        <taxon>Bacilli</taxon>
        <taxon>Bacillales</taxon>
        <taxon>Bacillaceae</taxon>
        <taxon>Bacillus</taxon>
    </lineage>
</organism>
<keyword evidence="3" id="KW-1185">Reference proteome</keyword>
<dbReference type="RefSeq" id="WP_113806712.1">
    <property type="nucleotide sequence ID" value="NZ_QOCW01000015.1"/>
</dbReference>